<reference evidence="2" key="1">
    <citation type="journal article" date="2015" name="Nature">
        <title>Complex archaea that bridge the gap between prokaryotes and eukaryotes.</title>
        <authorList>
            <person name="Spang A."/>
            <person name="Saw J.H."/>
            <person name="Jorgensen S.L."/>
            <person name="Zaremba-Niedzwiedzka K."/>
            <person name="Martijn J."/>
            <person name="Lind A.E."/>
            <person name="van Eijk R."/>
            <person name="Schleper C."/>
            <person name="Guy L."/>
            <person name="Ettema T.J."/>
        </authorList>
    </citation>
    <scope>NUCLEOTIDE SEQUENCE</scope>
</reference>
<evidence type="ECO:0000256" key="1">
    <source>
        <dbReference type="SAM" id="MobiDB-lite"/>
    </source>
</evidence>
<comment type="caution">
    <text evidence="2">The sequence shown here is derived from an EMBL/GenBank/DDBJ whole genome shotgun (WGS) entry which is preliminary data.</text>
</comment>
<dbReference type="AlphaFoldDB" id="A0A0F9AQR5"/>
<dbReference type="EMBL" id="LAZR01056273">
    <property type="protein sequence ID" value="KKK74536.1"/>
    <property type="molecule type" value="Genomic_DNA"/>
</dbReference>
<accession>A0A0F9AQR5</accession>
<feature type="region of interest" description="Disordered" evidence="1">
    <location>
        <begin position="23"/>
        <end position="42"/>
    </location>
</feature>
<feature type="non-terminal residue" evidence="2">
    <location>
        <position position="1"/>
    </location>
</feature>
<protein>
    <submittedName>
        <fullName evidence="2">Uncharacterized protein</fullName>
    </submittedName>
</protein>
<name>A0A0F9AQR5_9ZZZZ</name>
<feature type="compositionally biased region" description="Basic residues" evidence="1">
    <location>
        <begin position="26"/>
        <end position="36"/>
    </location>
</feature>
<organism evidence="2">
    <name type="scientific">marine sediment metagenome</name>
    <dbReference type="NCBI Taxonomy" id="412755"/>
    <lineage>
        <taxon>unclassified sequences</taxon>
        <taxon>metagenomes</taxon>
        <taxon>ecological metagenomes</taxon>
    </lineage>
</organism>
<sequence>LLSFNYDTVSSLAGKMLGHWGQTVGRRQKREARQKKLFQNVE</sequence>
<gene>
    <name evidence="2" type="ORF">LCGC14_2882780</name>
</gene>
<proteinExistence type="predicted"/>
<evidence type="ECO:0000313" key="2">
    <source>
        <dbReference type="EMBL" id="KKK74536.1"/>
    </source>
</evidence>